<dbReference type="PROSITE" id="PS50404">
    <property type="entry name" value="GST_NTER"/>
    <property type="match status" value="1"/>
</dbReference>
<evidence type="ECO:0000256" key="2">
    <source>
        <dbReference type="ARBA" id="ARBA00022679"/>
    </source>
</evidence>
<dbReference type="OMA" id="MSAGEWI"/>
<dbReference type="EC" id="2.5.1.18" evidence="1"/>
<dbReference type="SFLD" id="SFLDS00019">
    <property type="entry name" value="Glutathione_Transferase_(cytos"/>
    <property type="match status" value="1"/>
</dbReference>
<dbReference type="SFLD" id="SFLDG00363">
    <property type="entry name" value="AMPS_(cytGST):_Alpha-__Mu-__Pi"/>
    <property type="match status" value="1"/>
</dbReference>
<keyword evidence="8" id="KW-1185">Reference proteome</keyword>
<keyword evidence="2" id="KW-0808">Transferase</keyword>
<dbReference type="Pfam" id="PF14497">
    <property type="entry name" value="GST_C_3"/>
    <property type="match status" value="1"/>
</dbReference>
<protein>
    <recommendedName>
        <fullName evidence="1">glutathione transferase</fullName>
        <ecNumber evidence="1">2.5.1.18</ecNumber>
    </recommendedName>
</protein>
<evidence type="ECO:0000259" key="5">
    <source>
        <dbReference type="PROSITE" id="PS50404"/>
    </source>
</evidence>
<name>A0A553P6E8_TIGCA</name>
<dbReference type="InterPro" id="IPR036249">
    <property type="entry name" value="Thioredoxin-like_sf"/>
</dbReference>
<feature type="domain" description="GST C-terminal" evidence="6">
    <location>
        <begin position="83"/>
        <end position="220"/>
    </location>
</feature>
<dbReference type="Pfam" id="PF02798">
    <property type="entry name" value="GST_N"/>
    <property type="match status" value="1"/>
</dbReference>
<accession>A0A553P6E8</accession>
<dbReference type="GO" id="GO:0004364">
    <property type="term" value="F:glutathione transferase activity"/>
    <property type="evidence" value="ECO:0007669"/>
    <property type="project" value="UniProtKB-EC"/>
</dbReference>
<comment type="similarity">
    <text evidence="3">Belongs to the GST superfamily. Sigma family.</text>
</comment>
<dbReference type="PANTHER" id="PTHR11571">
    <property type="entry name" value="GLUTATHIONE S-TRANSFERASE"/>
    <property type="match status" value="1"/>
</dbReference>
<dbReference type="InterPro" id="IPR050213">
    <property type="entry name" value="GST_superfamily"/>
</dbReference>
<dbReference type="GO" id="GO:0004602">
    <property type="term" value="F:glutathione peroxidase activity"/>
    <property type="evidence" value="ECO:0007669"/>
    <property type="project" value="UniProtKB-ARBA"/>
</dbReference>
<organism evidence="7 8">
    <name type="scientific">Tigriopus californicus</name>
    <name type="common">Marine copepod</name>
    <dbReference type="NCBI Taxonomy" id="6832"/>
    <lineage>
        <taxon>Eukaryota</taxon>
        <taxon>Metazoa</taxon>
        <taxon>Ecdysozoa</taxon>
        <taxon>Arthropoda</taxon>
        <taxon>Crustacea</taxon>
        <taxon>Multicrustacea</taxon>
        <taxon>Hexanauplia</taxon>
        <taxon>Copepoda</taxon>
        <taxon>Harpacticoida</taxon>
        <taxon>Harpacticidae</taxon>
        <taxon>Tigriopus</taxon>
    </lineage>
</organism>
<dbReference type="InterPro" id="IPR040079">
    <property type="entry name" value="Glutathione_S-Trfase"/>
</dbReference>
<dbReference type="CDD" id="cd03192">
    <property type="entry name" value="GST_C_Sigma_like"/>
    <property type="match status" value="1"/>
</dbReference>
<comment type="catalytic activity">
    <reaction evidence="4">
        <text>RX + glutathione = an S-substituted glutathione + a halide anion + H(+)</text>
        <dbReference type="Rhea" id="RHEA:16437"/>
        <dbReference type="ChEBI" id="CHEBI:15378"/>
        <dbReference type="ChEBI" id="CHEBI:16042"/>
        <dbReference type="ChEBI" id="CHEBI:17792"/>
        <dbReference type="ChEBI" id="CHEBI:57925"/>
        <dbReference type="ChEBI" id="CHEBI:90779"/>
        <dbReference type="EC" id="2.5.1.18"/>
    </reaction>
</comment>
<evidence type="ECO:0000313" key="8">
    <source>
        <dbReference type="Proteomes" id="UP000318571"/>
    </source>
</evidence>
<dbReference type="PANTHER" id="PTHR11571:SF224">
    <property type="entry name" value="HEMATOPOIETIC PROSTAGLANDIN D SYNTHASE"/>
    <property type="match status" value="1"/>
</dbReference>
<dbReference type="FunFam" id="3.40.30.10:FF:000035">
    <property type="entry name" value="hematopoietic prostaglandin D synthase"/>
    <property type="match status" value="1"/>
</dbReference>
<dbReference type="AlphaFoldDB" id="A0A553P6E8"/>
<dbReference type="SUPFAM" id="SSF52833">
    <property type="entry name" value="Thioredoxin-like"/>
    <property type="match status" value="1"/>
</dbReference>
<dbReference type="CDD" id="cd03039">
    <property type="entry name" value="GST_N_Sigma_like"/>
    <property type="match status" value="1"/>
</dbReference>
<dbReference type="Gene3D" id="1.20.1050.130">
    <property type="match status" value="1"/>
</dbReference>
<evidence type="ECO:0000256" key="4">
    <source>
        <dbReference type="ARBA" id="ARBA00047960"/>
    </source>
</evidence>
<proteinExistence type="inferred from homology"/>
<evidence type="ECO:0000313" key="7">
    <source>
        <dbReference type="EMBL" id="TRY73251.1"/>
    </source>
</evidence>
<dbReference type="EMBL" id="VCGU01000007">
    <property type="protein sequence ID" value="TRY73251.1"/>
    <property type="molecule type" value="Genomic_DNA"/>
</dbReference>
<dbReference type="InterPro" id="IPR036282">
    <property type="entry name" value="Glutathione-S-Trfase_C_sf"/>
</dbReference>
<feature type="domain" description="GST N-terminal" evidence="5">
    <location>
        <begin position="4"/>
        <end position="81"/>
    </location>
</feature>
<dbReference type="InterPro" id="IPR004045">
    <property type="entry name" value="Glutathione_S-Trfase_N"/>
</dbReference>
<evidence type="ECO:0000256" key="1">
    <source>
        <dbReference type="ARBA" id="ARBA00012452"/>
    </source>
</evidence>
<dbReference type="InterPro" id="IPR004046">
    <property type="entry name" value="GST_C"/>
</dbReference>
<dbReference type="SUPFAM" id="SSF47616">
    <property type="entry name" value="GST C-terminal domain-like"/>
    <property type="match status" value="1"/>
</dbReference>
<gene>
    <name evidence="7" type="ORF">TCAL_07392</name>
</gene>
<dbReference type="PROSITE" id="PS50405">
    <property type="entry name" value="GST_CTER"/>
    <property type="match status" value="1"/>
</dbReference>
<reference evidence="7 8" key="1">
    <citation type="journal article" date="2018" name="Nat. Ecol. Evol.">
        <title>Genomic signatures of mitonuclear coevolution across populations of Tigriopus californicus.</title>
        <authorList>
            <person name="Barreto F.S."/>
            <person name="Watson E.T."/>
            <person name="Lima T.G."/>
            <person name="Willett C.S."/>
            <person name="Edmands S."/>
            <person name="Li W."/>
            <person name="Burton R.S."/>
        </authorList>
    </citation>
    <scope>NUCLEOTIDE SEQUENCE [LARGE SCALE GENOMIC DNA]</scope>
    <source>
        <strain evidence="7 8">San Diego</strain>
    </source>
</reference>
<dbReference type="OrthoDB" id="414243at2759"/>
<evidence type="ECO:0000256" key="3">
    <source>
        <dbReference type="ARBA" id="ARBA00038317"/>
    </source>
</evidence>
<sequence>MADMKIKLIYFDGRGRGEIIRQILAFGGIAFEDIRIPMEEWDDYKSKTPWGQLPILEFEGVTIAQTMTICRFVAKKAGLAGINALEQAQMDMVADKCNEYTTKLFDIHDLPTDELKAKASKKMLDDYVPMFLKNLDSLLEKSSNKFIGGPVPGYADIILAECINGLSDPKDPYIHSLMGDSRLKLVDKYPRIKDLTESVRSAPALKLYLDARRDSEKEEF</sequence>
<dbReference type="STRING" id="6832.A0A553P6E8"/>
<dbReference type="Proteomes" id="UP000318571">
    <property type="component" value="Chromosome 3"/>
</dbReference>
<evidence type="ECO:0000259" key="6">
    <source>
        <dbReference type="PROSITE" id="PS50405"/>
    </source>
</evidence>
<dbReference type="InterPro" id="IPR010987">
    <property type="entry name" value="Glutathione-S-Trfase_C-like"/>
</dbReference>
<dbReference type="GO" id="GO:0006749">
    <property type="term" value="P:glutathione metabolic process"/>
    <property type="evidence" value="ECO:0007669"/>
    <property type="project" value="TreeGrafter"/>
</dbReference>
<dbReference type="SFLD" id="SFLDG01205">
    <property type="entry name" value="AMPS.1"/>
    <property type="match status" value="1"/>
</dbReference>
<comment type="caution">
    <text evidence="7">The sequence shown here is derived from an EMBL/GenBank/DDBJ whole genome shotgun (WGS) entry which is preliminary data.</text>
</comment>